<keyword evidence="2" id="KW-0732">Signal</keyword>
<feature type="signal peptide" evidence="2">
    <location>
        <begin position="1"/>
        <end position="18"/>
    </location>
</feature>
<evidence type="ECO:0000313" key="3">
    <source>
        <dbReference type="EMBL" id="AXY75026.1"/>
    </source>
</evidence>
<dbReference type="SUPFAM" id="SSF69304">
    <property type="entry name" value="Tricorn protease N-terminal domain"/>
    <property type="match status" value="1"/>
</dbReference>
<feature type="chain" id="PRO_5017557762" description="Biopolymer transporter TolR" evidence="2">
    <location>
        <begin position="19"/>
        <end position="509"/>
    </location>
</feature>
<dbReference type="InterPro" id="IPR011042">
    <property type="entry name" value="6-blade_b-propeller_TolB-like"/>
</dbReference>
<sequence length="509" mass="56326">MKRLLPAILLLYTGLAMAQSTSIGIFQQQADIGNPAIKGGVSWNSQTQTYQLKGGGYNIWFNRDEFQYAWRKVNGDFILTANVKLSGTGKDPHRKIGWMVRAGEQADAAHMSAVVHGDGLTVLQWRRSKGAAMRDPQDELFTTKKHAEIIQLERIGKTFIMRVANAGELLQEVGRTDSIEMPDEALAGLFICSHNPDVLEEGMAWNVRIEKTVPDTHNGYRDGILGSRLEWLDVFNGRRTLIHEETGRLEAPNWMPDGKRLLFNKGGSLYTIPVTGGVPEKLSTGSANRNNNDHVISFDGKMLGISHHRDGMPGGGSTVYYLPLTGGEPVLITDSTPSYLHSWSIDGKEVLYTAQRLSKSPAYNIYKKPINGGPEVALTKHTTGLADGPEYAPNGQYIYYNANHSGTMQLWRMKSDGSAQQQLTLDEFNNWFPHISPDGKWIAFITFPATVDPGDHPFYKRVMLRLLPVEGGTPKVIAYLYGGQGSINTPSWSPDSKRLAFISNSGAFK</sequence>
<dbReference type="PANTHER" id="PTHR36842">
    <property type="entry name" value="PROTEIN TOLB HOMOLOG"/>
    <property type="match status" value="1"/>
</dbReference>
<organism evidence="3 4">
    <name type="scientific">Paraflavitalea soli</name>
    <dbReference type="NCBI Taxonomy" id="2315862"/>
    <lineage>
        <taxon>Bacteria</taxon>
        <taxon>Pseudomonadati</taxon>
        <taxon>Bacteroidota</taxon>
        <taxon>Chitinophagia</taxon>
        <taxon>Chitinophagales</taxon>
        <taxon>Chitinophagaceae</taxon>
        <taxon>Paraflavitalea</taxon>
    </lineage>
</organism>
<reference evidence="3 4" key="1">
    <citation type="submission" date="2018-09" db="EMBL/GenBank/DDBJ databases">
        <title>Genome sequencing of strain 6GH32-13.</title>
        <authorList>
            <person name="Weon H.-Y."/>
            <person name="Heo J."/>
            <person name="Kwon S.-W."/>
        </authorList>
    </citation>
    <scope>NUCLEOTIDE SEQUENCE [LARGE SCALE GENOMIC DNA]</scope>
    <source>
        <strain evidence="3 4">5GH32-13</strain>
    </source>
</reference>
<dbReference type="InterPro" id="IPR011659">
    <property type="entry name" value="WD40"/>
</dbReference>
<dbReference type="RefSeq" id="WP_119050908.1">
    <property type="nucleotide sequence ID" value="NZ_CP032157.1"/>
</dbReference>
<comment type="similarity">
    <text evidence="1">Belongs to the TolB family.</text>
</comment>
<dbReference type="Gene3D" id="2.120.10.30">
    <property type="entry name" value="TolB, C-terminal domain"/>
    <property type="match status" value="1"/>
</dbReference>
<evidence type="ECO:0000256" key="1">
    <source>
        <dbReference type="ARBA" id="ARBA00009820"/>
    </source>
</evidence>
<dbReference type="OrthoDB" id="8432779at2"/>
<dbReference type="Proteomes" id="UP000263900">
    <property type="component" value="Chromosome"/>
</dbReference>
<gene>
    <name evidence="3" type="ORF">D3H65_14000</name>
</gene>
<name>A0A3B7MPW2_9BACT</name>
<evidence type="ECO:0000313" key="4">
    <source>
        <dbReference type="Proteomes" id="UP000263900"/>
    </source>
</evidence>
<accession>A0A3B7MPW2</accession>
<protein>
    <recommendedName>
        <fullName evidence="5">Biopolymer transporter TolR</fullName>
    </recommendedName>
</protein>
<proteinExistence type="inferred from homology"/>
<dbReference type="PANTHER" id="PTHR36842:SF1">
    <property type="entry name" value="PROTEIN TOLB"/>
    <property type="match status" value="1"/>
</dbReference>
<evidence type="ECO:0000256" key="2">
    <source>
        <dbReference type="SAM" id="SignalP"/>
    </source>
</evidence>
<keyword evidence="4" id="KW-1185">Reference proteome</keyword>
<dbReference type="AlphaFoldDB" id="A0A3B7MPW2"/>
<evidence type="ECO:0008006" key="5">
    <source>
        <dbReference type="Google" id="ProtNLM"/>
    </source>
</evidence>
<dbReference type="Pfam" id="PF07676">
    <property type="entry name" value="PD40"/>
    <property type="match status" value="4"/>
</dbReference>
<dbReference type="EMBL" id="CP032157">
    <property type="protein sequence ID" value="AXY75026.1"/>
    <property type="molecule type" value="Genomic_DNA"/>
</dbReference>
<dbReference type="KEGG" id="pseg:D3H65_14000"/>